<feature type="compositionally biased region" description="Polar residues" evidence="10">
    <location>
        <begin position="362"/>
        <end position="372"/>
    </location>
</feature>
<dbReference type="SMART" id="SM00220">
    <property type="entry name" value="S_TKc"/>
    <property type="match status" value="1"/>
</dbReference>
<dbReference type="GO" id="GO:0004674">
    <property type="term" value="F:protein serine/threonine kinase activity"/>
    <property type="evidence" value="ECO:0007669"/>
    <property type="project" value="UniProtKB-KW"/>
</dbReference>
<evidence type="ECO:0000256" key="7">
    <source>
        <dbReference type="ARBA" id="ARBA00022840"/>
    </source>
</evidence>
<comment type="catalytic activity">
    <reaction evidence="9">
        <text>L-seryl-[protein] + ATP = O-phospho-L-seryl-[protein] + ADP + H(+)</text>
        <dbReference type="Rhea" id="RHEA:17989"/>
        <dbReference type="Rhea" id="RHEA-COMP:9863"/>
        <dbReference type="Rhea" id="RHEA-COMP:11604"/>
        <dbReference type="ChEBI" id="CHEBI:15378"/>
        <dbReference type="ChEBI" id="CHEBI:29999"/>
        <dbReference type="ChEBI" id="CHEBI:30616"/>
        <dbReference type="ChEBI" id="CHEBI:83421"/>
        <dbReference type="ChEBI" id="CHEBI:456216"/>
        <dbReference type="EC" id="2.7.11.1"/>
    </reaction>
</comment>
<dbReference type="Gene3D" id="3.30.200.20">
    <property type="entry name" value="Phosphorylase Kinase, domain 1"/>
    <property type="match status" value="1"/>
</dbReference>
<evidence type="ECO:0000259" key="11">
    <source>
        <dbReference type="PROSITE" id="PS50011"/>
    </source>
</evidence>
<evidence type="ECO:0000256" key="10">
    <source>
        <dbReference type="SAM" id="MobiDB-lite"/>
    </source>
</evidence>
<sequence>TGQRFAIKVLDKAYLIRKQKMATAMVEKNALMRLGAGHPGIVRLYYAFQDDWSLYFVLDIATNGEIQTLISRMGSLSLQCAQYYTAQIVDALQYMHLKGVIHRDIKPENLLIDENMRIKITDFGTAKILDHAMEAEKFVGTAQYVAPELVEANETSHSSDLWALGCIVYQMISGRFAFSGLSEYLTLQKVKQMDYTFPEGFDENAKDLVQRLLVRDPAQRLGAGEPGSSNDMQALRSHQFFKDINWETLWTDAPPPLETGLVKREHPLAQGEDRNWEDVGSAWDALVSPAEGDGLEWASDAENVSEFKLLRPTGFFETSPVIRQQHVEIPKDQMEQNPEVLRNLDASLSPRTARPNPRESPPTGSVASSSDGSVERLTDTMRTMRTSPLELPLEQFTSQNVEIERGRSHDTTPIQGNAPPVDL</sequence>
<dbReference type="PANTHER" id="PTHR24356">
    <property type="entry name" value="SERINE/THREONINE-PROTEIN KINASE"/>
    <property type="match status" value="1"/>
</dbReference>
<dbReference type="AlphaFoldDB" id="A0A4S8MU69"/>
<gene>
    <name evidence="12" type="ORF">K435DRAFT_644766</name>
</gene>
<protein>
    <recommendedName>
        <fullName evidence="2">non-specific serine/threonine protein kinase</fullName>
        <ecNumber evidence="2">2.7.11.1</ecNumber>
    </recommendedName>
</protein>
<organism evidence="12 13">
    <name type="scientific">Dendrothele bispora (strain CBS 962.96)</name>
    <dbReference type="NCBI Taxonomy" id="1314807"/>
    <lineage>
        <taxon>Eukaryota</taxon>
        <taxon>Fungi</taxon>
        <taxon>Dikarya</taxon>
        <taxon>Basidiomycota</taxon>
        <taxon>Agaricomycotina</taxon>
        <taxon>Agaricomycetes</taxon>
        <taxon>Agaricomycetidae</taxon>
        <taxon>Agaricales</taxon>
        <taxon>Agaricales incertae sedis</taxon>
        <taxon>Dendrothele</taxon>
    </lineage>
</organism>
<evidence type="ECO:0000256" key="6">
    <source>
        <dbReference type="ARBA" id="ARBA00022777"/>
    </source>
</evidence>
<evidence type="ECO:0000256" key="4">
    <source>
        <dbReference type="ARBA" id="ARBA00022679"/>
    </source>
</evidence>
<name>A0A4S8MU69_DENBC</name>
<evidence type="ECO:0000313" key="12">
    <source>
        <dbReference type="EMBL" id="THV06793.1"/>
    </source>
</evidence>
<dbReference type="PROSITE" id="PS00108">
    <property type="entry name" value="PROTEIN_KINASE_ST"/>
    <property type="match status" value="1"/>
</dbReference>
<dbReference type="PANTHER" id="PTHR24356:SF163">
    <property type="entry name" value="3-PHOSPHOINOSITIDE-DEPENDENT PROTEIN KINASE 1-RELATED"/>
    <property type="match status" value="1"/>
</dbReference>
<keyword evidence="5" id="KW-0547">Nucleotide-binding</keyword>
<feature type="region of interest" description="Disordered" evidence="10">
    <location>
        <begin position="348"/>
        <end position="423"/>
    </location>
</feature>
<evidence type="ECO:0000256" key="1">
    <source>
        <dbReference type="ARBA" id="ARBA00010006"/>
    </source>
</evidence>
<dbReference type="InterPro" id="IPR000719">
    <property type="entry name" value="Prot_kinase_dom"/>
</dbReference>
<keyword evidence="13" id="KW-1185">Reference proteome</keyword>
<comment type="catalytic activity">
    <reaction evidence="8">
        <text>L-threonyl-[protein] + ATP = O-phospho-L-threonyl-[protein] + ADP + H(+)</text>
        <dbReference type="Rhea" id="RHEA:46608"/>
        <dbReference type="Rhea" id="RHEA-COMP:11060"/>
        <dbReference type="Rhea" id="RHEA-COMP:11605"/>
        <dbReference type="ChEBI" id="CHEBI:15378"/>
        <dbReference type="ChEBI" id="CHEBI:30013"/>
        <dbReference type="ChEBI" id="CHEBI:30616"/>
        <dbReference type="ChEBI" id="CHEBI:61977"/>
        <dbReference type="ChEBI" id="CHEBI:456216"/>
        <dbReference type="EC" id="2.7.11.1"/>
    </reaction>
</comment>
<dbReference type="InterPro" id="IPR050236">
    <property type="entry name" value="Ser_Thr_kinase_AGC"/>
</dbReference>
<feature type="non-terminal residue" evidence="12">
    <location>
        <position position="1"/>
    </location>
</feature>
<keyword evidence="7" id="KW-0067">ATP-binding</keyword>
<dbReference type="Gene3D" id="1.10.510.10">
    <property type="entry name" value="Transferase(Phosphotransferase) domain 1"/>
    <property type="match status" value="1"/>
</dbReference>
<accession>A0A4S8MU69</accession>
<comment type="similarity">
    <text evidence="1">Belongs to the protein kinase superfamily. AGC Ser/Thr protein kinase family. PDPK1 subfamily.</text>
</comment>
<keyword evidence="3" id="KW-0723">Serine/threonine-protein kinase</keyword>
<feature type="domain" description="Protein kinase" evidence="11">
    <location>
        <begin position="1"/>
        <end position="241"/>
    </location>
</feature>
<dbReference type="GO" id="GO:0035556">
    <property type="term" value="P:intracellular signal transduction"/>
    <property type="evidence" value="ECO:0007669"/>
    <property type="project" value="TreeGrafter"/>
</dbReference>
<evidence type="ECO:0000256" key="8">
    <source>
        <dbReference type="ARBA" id="ARBA00047899"/>
    </source>
</evidence>
<dbReference type="SUPFAM" id="SSF56112">
    <property type="entry name" value="Protein kinase-like (PK-like)"/>
    <property type="match status" value="1"/>
</dbReference>
<evidence type="ECO:0000313" key="13">
    <source>
        <dbReference type="Proteomes" id="UP000297245"/>
    </source>
</evidence>
<evidence type="ECO:0000256" key="3">
    <source>
        <dbReference type="ARBA" id="ARBA00022527"/>
    </source>
</evidence>
<dbReference type="FunFam" id="1.10.510.10:FF:000833">
    <property type="entry name" value="AGC family protein kinase"/>
    <property type="match status" value="1"/>
</dbReference>
<keyword evidence="6 12" id="KW-0418">Kinase</keyword>
<dbReference type="InterPro" id="IPR008271">
    <property type="entry name" value="Ser/Thr_kinase_AS"/>
</dbReference>
<dbReference type="OrthoDB" id="347657at2759"/>
<evidence type="ECO:0000256" key="9">
    <source>
        <dbReference type="ARBA" id="ARBA00048679"/>
    </source>
</evidence>
<keyword evidence="4" id="KW-0808">Transferase</keyword>
<dbReference type="CDD" id="cd05581">
    <property type="entry name" value="STKc_PDK1"/>
    <property type="match status" value="1"/>
</dbReference>
<dbReference type="Proteomes" id="UP000297245">
    <property type="component" value="Unassembled WGS sequence"/>
</dbReference>
<reference evidence="12 13" key="1">
    <citation type="journal article" date="2019" name="Nat. Ecol. Evol.">
        <title>Megaphylogeny resolves global patterns of mushroom evolution.</title>
        <authorList>
            <person name="Varga T."/>
            <person name="Krizsan K."/>
            <person name="Foldi C."/>
            <person name="Dima B."/>
            <person name="Sanchez-Garcia M."/>
            <person name="Sanchez-Ramirez S."/>
            <person name="Szollosi G.J."/>
            <person name="Szarkandi J.G."/>
            <person name="Papp V."/>
            <person name="Albert L."/>
            <person name="Andreopoulos W."/>
            <person name="Angelini C."/>
            <person name="Antonin V."/>
            <person name="Barry K.W."/>
            <person name="Bougher N.L."/>
            <person name="Buchanan P."/>
            <person name="Buyck B."/>
            <person name="Bense V."/>
            <person name="Catcheside P."/>
            <person name="Chovatia M."/>
            <person name="Cooper J."/>
            <person name="Damon W."/>
            <person name="Desjardin D."/>
            <person name="Finy P."/>
            <person name="Geml J."/>
            <person name="Haridas S."/>
            <person name="Hughes K."/>
            <person name="Justo A."/>
            <person name="Karasinski D."/>
            <person name="Kautmanova I."/>
            <person name="Kiss B."/>
            <person name="Kocsube S."/>
            <person name="Kotiranta H."/>
            <person name="LaButti K.M."/>
            <person name="Lechner B.E."/>
            <person name="Liimatainen K."/>
            <person name="Lipzen A."/>
            <person name="Lukacs Z."/>
            <person name="Mihaltcheva S."/>
            <person name="Morgado L.N."/>
            <person name="Niskanen T."/>
            <person name="Noordeloos M.E."/>
            <person name="Ohm R.A."/>
            <person name="Ortiz-Santana B."/>
            <person name="Ovrebo C."/>
            <person name="Racz N."/>
            <person name="Riley R."/>
            <person name="Savchenko A."/>
            <person name="Shiryaev A."/>
            <person name="Soop K."/>
            <person name="Spirin V."/>
            <person name="Szebenyi C."/>
            <person name="Tomsovsky M."/>
            <person name="Tulloss R.E."/>
            <person name="Uehling J."/>
            <person name="Grigoriev I.V."/>
            <person name="Vagvolgyi C."/>
            <person name="Papp T."/>
            <person name="Martin F.M."/>
            <person name="Miettinen O."/>
            <person name="Hibbett D.S."/>
            <person name="Nagy L.G."/>
        </authorList>
    </citation>
    <scope>NUCLEOTIDE SEQUENCE [LARGE SCALE GENOMIC DNA]</scope>
    <source>
        <strain evidence="12 13">CBS 962.96</strain>
    </source>
</reference>
<evidence type="ECO:0000256" key="5">
    <source>
        <dbReference type="ARBA" id="ARBA00022741"/>
    </source>
</evidence>
<dbReference type="PROSITE" id="PS50011">
    <property type="entry name" value="PROTEIN_KINASE_DOM"/>
    <property type="match status" value="1"/>
</dbReference>
<dbReference type="EMBL" id="ML179041">
    <property type="protein sequence ID" value="THV06793.1"/>
    <property type="molecule type" value="Genomic_DNA"/>
</dbReference>
<dbReference type="EC" id="2.7.11.1" evidence="2"/>
<proteinExistence type="inferred from homology"/>
<dbReference type="GO" id="GO:0005524">
    <property type="term" value="F:ATP binding"/>
    <property type="evidence" value="ECO:0007669"/>
    <property type="project" value="UniProtKB-KW"/>
</dbReference>
<dbReference type="InterPro" id="IPR039046">
    <property type="entry name" value="PDPK1"/>
</dbReference>
<evidence type="ECO:0000256" key="2">
    <source>
        <dbReference type="ARBA" id="ARBA00012513"/>
    </source>
</evidence>
<dbReference type="InterPro" id="IPR011009">
    <property type="entry name" value="Kinase-like_dom_sf"/>
</dbReference>
<dbReference type="Pfam" id="PF00069">
    <property type="entry name" value="Pkinase"/>
    <property type="match status" value="1"/>
</dbReference>